<feature type="transmembrane region" description="Helical" evidence="6">
    <location>
        <begin position="64"/>
        <end position="86"/>
    </location>
</feature>
<gene>
    <name evidence="7" type="ORF">MEDL_37698</name>
</gene>
<feature type="transmembrane region" description="Helical" evidence="6">
    <location>
        <begin position="239"/>
        <end position="264"/>
    </location>
</feature>
<comment type="similarity">
    <text evidence="2 6">Belongs to the tetraspanin (TM4SF) family.</text>
</comment>
<keyword evidence="8" id="KW-1185">Reference proteome</keyword>
<dbReference type="PANTHER" id="PTHR19282">
    <property type="entry name" value="TETRASPANIN"/>
    <property type="match status" value="1"/>
</dbReference>
<dbReference type="GO" id="GO:0005886">
    <property type="term" value="C:plasma membrane"/>
    <property type="evidence" value="ECO:0007669"/>
    <property type="project" value="TreeGrafter"/>
</dbReference>
<keyword evidence="3 6" id="KW-0812">Transmembrane</keyword>
<dbReference type="AlphaFoldDB" id="A0A8S3SXV7"/>
<dbReference type="SUPFAM" id="SSF48652">
    <property type="entry name" value="Tetraspanin"/>
    <property type="match status" value="1"/>
</dbReference>
<feature type="transmembrane region" description="Helical" evidence="6">
    <location>
        <begin position="93"/>
        <end position="117"/>
    </location>
</feature>
<evidence type="ECO:0000256" key="2">
    <source>
        <dbReference type="ARBA" id="ARBA00006840"/>
    </source>
</evidence>
<sequence length="273" mass="29531">MAIGCGASIVKIILFVVNFIFFFLGILAVALGITAIVKNSALEVLTQFGDAENYDVTSLLRTGAVVLIVGGVFALVVGFLGCCGAWKMHKLMLQIYAGIIIIILIIELTATIIAIVFTSDVTSKLKPILLERIDAKYDGKLNTGDAFTLGVNFAQVKFDCCGVNNYTDFDGAKNWNKTLSDGSTASLPITCCKIKDKDSFYDNPSSAKFENCQTTPSDVNSNYKKGCYSSIYDYAKDNAALVIGVGITIVIAQVFCIFFACCLIRAMKDQLNM</sequence>
<organism evidence="7 8">
    <name type="scientific">Mytilus edulis</name>
    <name type="common">Blue mussel</name>
    <dbReference type="NCBI Taxonomy" id="6550"/>
    <lineage>
        <taxon>Eukaryota</taxon>
        <taxon>Metazoa</taxon>
        <taxon>Spiralia</taxon>
        <taxon>Lophotrochozoa</taxon>
        <taxon>Mollusca</taxon>
        <taxon>Bivalvia</taxon>
        <taxon>Autobranchia</taxon>
        <taxon>Pteriomorphia</taxon>
        <taxon>Mytilida</taxon>
        <taxon>Mytiloidea</taxon>
        <taxon>Mytilidae</taxon>
        <taxon>Mytilinae</taxon>
        <taxon>Mytilus</taxon>
    </lineage>
</organism>
<evidence type="ECO:0000256" key="5">
    <source>
        <dbReference type="ARBA" id="ARBA00023136"/>
    </source>
</evidence>
<evidence type="ECO:0000256" key="4">
    <source>
        <dbReference type="ARBA" id="ARBA00022989"/>
    </source>
</evidence>
<dbReference type="Gene3D" id="1.10.1450.10">
    <property type="entry name" value="Tetraspanin"/>
    <property type="match status" value="1"/>
</dbReference>
<evidence type="ECO:0000313" key="7">
    <source>
        <dbReference type="EMBL" id="CAG2224468.1"/>
    </source>
</evidence>
<dbReference type="CDD" id="cd03156">
    <property type="entry name" value="uroplakin_I_like_LEL"/>
    <property type="match status" value="1"/>
</dbReference>
<reference evidence="7" key="1">
    <citation type="submission" date="2021-03" db="EMBL/GenBank/DDBJ databases">
        <authorList>
            <person name="Bekaert M."/>
        </authorList>
    </citation>
    <scope>NUCLEOTIDE SEQUENCE</scope>
</reference>
<evidence type="ECO:0000256" key="3">
    <source>
        <dbReference type="ARBA" id="ARBA00022692"/>
    </source>
</evidence>
<dbReference type="OrthoDB" id="6254918at2759"/>
<dbReference type="PANTHER" id="PTHR19282:SF544">
    <property type="entry name" value="TETRASPANIN"/>
    <property type="match status" value="1"/>
</dbReference>
<dbReference type="InterPro" id="IPR018499">
    <property type="entry name" value="Tetraspanin/Peripherin"/>
</dbReference>
<comment type="caution">
    <text evidence="7">The sequence shown here is derived from an EMBL/GenBank/DDBJ whole genome shotgun (WGS) entry which is preliminary data.</text>
</comment>
<feature type="transmembrane region" description="Helical" evidence="6">
    <location>
        <begin position="12"/>
        <end position="37"/>
    </location>
</feature>
<dbReference type="Pfam" id="PF00335">
    <property type="entry name" value="Tetraspanin"/>
    <property type="match status" value="1"/>
</dbReference>
<dbReference type="InterPro" id="IPR000301">
    <property type="entry name" value="Tetraspanin_animals"/>
</dbReference>
<evidence type="ECO:0000313" key="8">
    <source>
        <dbReference type="Proteomes" id="UP000683360"/>
    </source>
</evidence>
<protein>
    <recommendedName>
        <fullName evidence="6">Tetraspanin</fullName>
    </recommendedName>
</protein>
<evidence type="ECO:0000256" key="1">
    <source>
        <dbReference type="ARBA" id="ARBA00004141"/>
    </source>
</evidence>
<dbReference type="Proteomes" id="UP000683360">
    <property type="component" value="Unassembled WGS sequence"/>
</dbReference>
<dbReference type="InterPro" id="IPR008952">
    <property type="entry name" value="Tetraspanin_EC2_sf"/>
</dbReference>
<evidence type="ECO:0000256" key="6">
    <source>
        <dbReference type="RuleBase" id="RU361218"/>
    </source>
</evidence>
<proteinExistence type="inferred from homology"/>
<keyword evidence="5 6" id="KW-0472">Membrane</keyword>
<dbReference type="PRINTS" id="PR00259">
    <property type="entry name" value="TMFOUR"/>
</dbReference>
<name>A0A8S3SXV7_MYTED</name>
<comment type="subcellular location">
    <subcellularLocation>
        <location evidence="1 6">Membrane</location>
        <topology evidence="1 6">Multi-pass membrane protein</topology>
    </subcellularLocation>
</comment>
<dbReference type="EMBL" id="CAJPWZ010001806">
    <property type="protein sequence ID" value="CAG2224468.1"/>
    <property type="molecule type" value="Genomic_DNA"/>
</dbReference>
<keyword evidence="4 6" id="KW-1133">Transmembrane helix</keyword>
<dbReference type="PIRSF" id="PIRSF002419">
    <property type="entry name" value="Tetraspanin"/>
    <property type="match status" value="1"/>
</dbReference>
<accession>A0A8S3SXV7</accession>